<evidence type="ECO:0000259" key="4">
    <source>
        <dbReference type="PROSITE" id="PS51379"/>
    </source>
</evidence>
<dbReference type="GO" id="GO:0046872">
    <property type="term" value="F:metal ion binding"/>
    <property type="evidence" value="ECO:0007669"/>
    <property type="project" value="UniProtKB-KW"/>
</dbReference>
<keyword evidence="1" id="KW-0479">Metal-binding</keyword>
<dbReference type="InterPro" id="IPR017900">
    <property type="entry name" value="4Fe4S_Fe_S_CS"/>
</dbReference>
<reference evidence="5" key="1">
    <citation type="submission" date="2020-10" db="EMBL/GenBank/DDBJ databases">
        <authorList>
            <person name="Gilroy R."/>
        </authorList>
    </citation>
    <scope>NUCLEOTIDE SEQUENCE</scope>
    <source>
        <strain evidence="5">B3-4054</strain>
    </source>
</reference>
<feature type="domain" description="4Fe-4S ferredoxin-type" evidence="4">
    <location>
        <begin position="330"/>
        <end position="361"/>
    </location>
</feature>
<dbReference type="SUPFAM" id="SSF51430">
    <property type="entry name" value="NAD(P)-linked oxidoreductase"/>
    <property type="match status" value="1"/>
</dbReference>
<dbReference type="InterPro" id="IPR053135">
    <property type="entry name" value="AKR2_Oxidoreductase"/>
</dbReference>
<dbReference type="Pfam" id="PF00248">
    <property type="entry name" value="Aldo_ket_red"/>
    <property type="match status" value="1"/>
</dbReference>
<evidence type="ECO:0000256" key="2">
    <source>
        <dbReference type="ARBA" id="ARBA00023004"/>
    </source>
</evidence>
<dbReference type="EMBL" id="JADIMS010000054">
    <property type="protein sequence ID" value="MBO8450102.1"/>
    <property type="molecule type" value="Genomic_DNA"/>
</dbReference>
<dbReference type="PROSITE" id="PS51379">
    <property type="entry name" value="4FE4S_FER_2"/>
    <property type="match status" value="1"/>
</dbReference>
<evidence type="ECO:0000313" key="5">
    <source>
        <dbReference type="EMBL" id="MBO8450102.1"/>
    </source>
</evidence>
<evidence type="ECO:0000256" key="1">
    <source>
        <dbReference type="ARBA" id="ARBA00022723"/>
    </source>
</evidence>
<dbReference type="InterPro" id="IPR023210">
    <property type="entry name" value="NADP_OxRdtase_dom"/>
</dbReference>
<accession>A0A9D9ELM7</accession>
<dbReference type="PROSITE" id="PS00198">
    <property type="entry name" value="4FE4S_FER_1"/>
    <property type="match status" value="1"/>
</dbReference>
<dbReference type="Gene3D" id="1.10.1060.10">
    <property type="entry name" value="Alpha-helical ferredoxin"/>
    <property type="match status" value="1"/>
</dbReference>
<dbReference type="InterPro" id="IPR017896">
    <property type="entry name" value="4Fe4S_Fe-S-bd"/>
</dbReference>
<keyword evidence="2" id="KW-0408">Iron</keyword>
<dbReference type="AlphaFoldDB" id="A0A9D9ELM7"/>
<dbReference type="SUPFAM" id="SSF46548">
    <property type="entry name" value="alpha-helical ferredoxin"/>
    <property type="match status" value="1"/>
</dbReference>
<gene>
    <name evidence="5" type="ORF">IAA96_03245</name>
</gene>
<dbReference type="GO" id="GO:0051536">
    <property type="term" value="F:iron-sulfur cluster binding"/>
    <property type="evidence" value="ECO:0007669"/>
    <property type="project" value="UniProtKB-KW"/>
</dbReference>
<sequence>MPELGFGMMRLPEKDGAPDLARVCAMTDAYMESGFCYFDTAWPYHGGKSEPVVREAVVARYPRDSFFLATKLPGWELKVPEDRDTIFSRQLERCGTDFFDFYLLHSVEEGSHYEAYESLNCFRWGAQKKAEGRIRNFGFSFHGTPELLEKLLDDHPDVDFVQIQLNYADWKNPLVQSGRLYEILRRRGIPVIVMEPVKGGTLAALPPAAAKILHDADPSASAASWALRFAASQEGVVTVLSGMSSEEQMADNLRTFRNFRPLTEEERAVLRKAAEELNGGVPQIGCTSCRYCCAGCPQVIAIPDVFRALNAARLYPGDRRADDLYRRAVSGPRGTASSCIACRRCENSCPQHLPVVSLLQEAAERFDGSAAL</sequence>
<dbReference type="PANTHER" id="PTHR43312">
    <property type="entry name" value="D-THREO-ALDOSE 1-DEHYDROGENASE"/>
    <property type="match status" value="1"/>
</dbReference>
<dbReference type="Pfam" id="PF13534">
    <property type="entry name" value="Fer4_17"/>
    <property type="match status" value="1"/>
</dbReference>
<protein>
    <submittedName>
        <fullName evidence="5">Aldo/keto reductase</fullName>
    </submittedName>
</protein>
<reference evidence="5" key="2">
    <citation type="journal article" date="2021" name="PeerJ">
        <title>Extensive microbial diversity within the chicken gut microbiome revealed by metagenomics and culture.</title>
        <authorList>
            <person name="Gilroy R."/>
            <person name="Ravi A."/>
            <person name="Getino M."/>
            <person name="Pursley I."/>
            <person name="Horton D.L."/>
            <person name="Alikhan N.F."/>
            <person name="Baker D."/>
            <person name="Gharbi K."/>
            <person name="Hall N."/>
            <person name="Watson M."/>
            <person name="Adriaenssens E.M."/>
            <person name="Foster-Nyarko E."/>
            <person name="Jarju S."/>
            <person name="Secka A."/>
            <person name="Antonio M."/>
            <person name="Oren A."/>
            <person name="Chaudhuri R.R."/>
            <person name="La Ragione R."/>
            <person name="Hildebrand F."/>
            <person name="Pallen M.J."/>
        </authorList>
    </citation>
    <scope>NUCLEOTIDE SEQUENCE</scope>
    <source>
        <strain evidence="5">B3-4054</strain>
    </source>
</reference>
<evidence type="ECO:0000313" key="6">
    <source>
        <dbReference type="Proteomes" id="UP000823616"/>
    </source>
</evidence>
<evidence type="ECO:0000256" key="3">
    <source>
        <dbReference type="ARBA" id="ARBA00023014"/>
    </source>
</evidence>
<proteinExistence type="predicted"/>
<dbReference type="Proteomes" id="UP000823616">
    <property type="component" value="Unassembled WGS sequence"/>
</dbReference>
<dbReference type="PANTHER" id="PTHR43312:SF2">
    <property type="entry name" value="OXIDOREDUCTASE"/>
    <property type="match status" value="1"/>
</dbReference>
<keyword evidence="3" id="KW-0411">Iron-sulfur</keyword>
<comment type="caution">
    <text evidence="5">The sequence shown here is derived from an EMBL/GenBank/DDBJ whole genome shotgun (WGS) entry which is preliminary data.</text>
</comment>
<name>A0A9D9ELM7_9SPIR</name>
<organism evidence="5 6">
    <name type="scientific">Candidatus Avitreponema avistercoris</name>
    <dbReference type="NCBI Taxonomy" id="2840705"/>
    <lineage>
        <taxon>Bacteria</taxon>
        <taxon>Pseudomonadati</taxon>
        <taxon>Spirochaetota</taxon>
        <taxon>Spirochaetia</taxon>
        <taxon>Spirochaetales</taxon>
        <taxon>Candidatus Avitreponema</taxon>
    </lineage>
</organism>
<dbReference type="CDD" id="cd19096">
    <property type="entry name" value="AKR_Fe-S_oxidoreductase"/>
    <property type="match status" value="1"/>
</dbReference>
<dbReference type="InterPro" id="IPR009051">
    <property type="entry name" value="Helical_ferredxn"/>
</dbReference>
<dbReference type="Gene3D" id="3.20.20.100">
    <property type="entry name" value="NADP-dependent oxidoreductase domain"/>
    <property type="match status" value="1"/>
</dbReference>
<dbReference type="InterPro" id="IPR036812">
    <property type="entry name" value="NAD(P)_OxRdtase_dom_sf"/>
</dbReference>